<dbReference type="InterPro" id="IPR046457">
    <property type="entry name" value="PMI_typeI_cat"/>
</dbReference>
<feature type="binding site" evidence="9">
    <location>
        <position position="160"/>
    </location>
    <ligand>
        <name>Zn(2+)</name>
        <dbReference type="ChEBI" id="CHEBI:29105"/>
    </ligand>
</feature>
<evidence type="ECO:0000256" key="6">
    <source>
        <dbReference type="ARBA" id="ARBA00022833"/>
    </source>
</evidence>
<keyword evidence="6 9" id="KW-0862">Zinc</keyword>
<dbReference type="FunFam" id="2.60.120.10:FF:000044">
    <property type="entry name" value="Mannose-6-phosphate isomerase"/>
    <property type="match status" value="1"/>
</dbReference>
<dbReference type="GO" id="GO:0005975">
    <property type="term" value="P:carbohydrate metabolic process"/>
    <property type="evidence" value="ECO:0007669"/>
    <property type="project" value="InterPro"/>
</dbReference>
<dbReference type="PROSITE" id="PS00965">
    <property type="entry name" value="PMI_I_1"/>
    <property type="match status" value="1"/>
</dbReference>
<dbReference type="InterPro" id="IPR016305">
    <property type="entry name" value="Mannose-6-P_Isomerase"/>
</dbReference>
<dbReference type="PRINTS" id="PR00714">
    <property type="entry name" value="MAN6PISMRASE"/>
</dbReference>
<dbReference type="OrthoDB" id="6605218at2759"/>
<dbReference type="Pfam" id="PF20511">
    <property type="entry name" value="PMI_typeI_cat"/>
    <property type="match status" value="1"/>
</dbReference>
<dbReference type="EC" id="5.3.1.8" evidence="4"/>
<dbReference type="PROSITE" id="PS00966">
    <property type="entry name" value="PMI_I_2"/>
    <property type="match status" value="1"/>
</dbReference>
<evidence type="ECO:0000313" key="13">
    <source>
        <dbReference type="Proteomes" id="UP000036987"/>
    </source>
</evidence>
<feature type="domain" description="Phosphomannose isomerase type I helical insertion" evidence="11">
    <location>
        <begin position="193"/>
        <end position="280"/>
    </location>
</feature>
<dbReference type="PIRSF" id="PIRSF001480">
    <property type="entry name" value="Mannose-6-phosphate_isomerase"/>
    <property type="match status" value="1"/>
</dbReference>
<dbReference type="AlphaFoldDB" id="A0A0K9Q632"/>
<dbReference type="InterPro" id="IPR001250">
    <property type="entry name" value="Man6P_Isoase-1"/>
</dbReference>
<keyword evidence="5 9" id="KW-0479">Metal-binding</keyword>
<dbReference type="InterPro" id="IPR014710">
    <property type="entry name" value="RmlC-like_jellyroll"/>
</dbReference>
<feature type="active site" evidence="8">
    <location>
        <position position="319"/>
    </location>
</feature>
<dbReference type="UniPathway" id="UPA00126">
    <property type="reaction ID" value="UER00423"/>
</dbReference>
<dbReference type="InterPro" id="IPR046458">
    <property type="entry name" value="PMI_typeI_hel"/>
</dbReference>
<dbReference type="InterPro" id="IPR011051">
    <property type="entry name" value="RmlC_Cupin_sf"/>
</dbReference>
<feature type="binding site" evidence="9">
    <location>
        <position position="135"/>
    </location>
    <ligand>
        <name>Zn(2+)</name>
        <dbReference type="ChEBI" id="CHEBI:29105"/>
    </ligand>
</feature>
<dbReference type="PANTHER" id="PTHR10309:SF0">
    <property type="entry name" value="MANNOSE-6-PHOSPHATE ISOMERASE"/>
    <property type="match status" value="1"/>
</dbReference>
<dbReference type="GO" id="GO:0005829">
    <property type="term" value="C:cytosol"/>
    <property type="evidence" value="ECO:0000318"/>
    <property type="project" value="GO_Central"/>
</dbReference>
<dbReference type="Gene3D" id="2.60.120.10">
    <property type="entry name" value="Jelly Rolls"/>
    <property type="match status" value="2"/>
</dbReference>
<evidence type="ECO:0000256" key="1">
    <source>
        <dbReference type="ARBA" id="ARBA00000757"/>
    </source>
</evidence>
<proteinExistence type="inferred from homology"/>
<dbReference type="Gene3D" id="1.10.441.10">
    <property type="entry name" value="Phosphomannose Isomerase, domain 2"/>
    <property type="match status" value="1"/>
</dbReference>
<dbReference type="PANTHER" id="PTHR10309">
    <property type="entry name" value="MANNOSE-6-PHOSPHATE ISOMERASE"/>
    <property type="match status" value="1"/>
</dbReference>
<dbReference type="GO" id="GO:0008270">
    <property type="term" value="F:zinc ion binding"/>
    <property type="evidence" value="ECO:0007669"/>
    <property type="project" value="InterPro"/>
</dbReference>
<evidence type="ECO:0000256" key="7">
    <source>
        <dbReference type="ARBA" id="ARBA00023235"/>
    </source>
</evidence>
<gene>
    <name evidence="12" type="ORF">ZOSMA_105G00290</name>
</gene>
<reference evidence="13" key="1">
    <citation type="journal article" date="2016" name="Nature">
        <title>The genome of the seagrass Zostera marina reveals angiosperm adaptation to the sea.</title>
        <authorList>
            <person name="Olsen J.L."/>
            <person name="Rouze P."/>
            <person name="Verhelst B."/>
            <person name="Lin Y.-C."/>
            <person name="Bayer T."/>
            <person name="Collen J."/>
            <person name="Dattolo E."/>
            <person name="De Paoli E."/>
            <person name="Dittami S."/>
            <person name="Maumus F."/>
            <person name="Michel G."/>
            <person name="Kersting A."/>
            <person name="Lauritano C."/>
            <person name="Lohaus R."/>
            <person name="Toepel M."/>
            <person name="Tonon T."/>
            <person name="Vanneste K."/>
            <person name="Amirebrahimi M."/>
            <person name="Brakel J."/>
            <person name="Bostroem C."/>
            <person name="Chovatia M."/>
            <person name="Grimwood J."/>
            <person name="Jenkins J.W."/>
            <person name="Jueterbock A."/>
            <person name="Mraz A."/>
            <person name="Stam W.T."/>
            <person name="Tice H."/>
            <person name="Bornberg-Bauer E."/>
            <person name="Green P.J."/>
            <person name="Pearson G.A."/>
            <person name="Procaccini G."/>
            <person name="Duarte C.M."/>
            <person name="Schmutz J."/>
            <person name="Reusch T.B.H."/>
            <person name="Van de Peer Y."/>
        </authorList>
    </citation>
    <scope>NUCLEOTIDE SEQUENCE [LARGE SCALE GENOMIC DNA]</scope>
    <source>
        <strain evidence="13">cv. Finnish</strain>
    </source>
</reference>
<comment type="pathway">
    <text evidence="2">Nucleotide-sugar biosynthesis; GDP-alpha-D-mannose biosynthesis; alpha-D-mannose 1-phosphate from D-fructose 6-phosphate: step 1/2.</text>
</comment>
<keyword evidence="13" id="KW-1185">Reference proteome</keyword>
<evidence type="ECO:0000256" key="8">
    <source>
        <dbReference type="PIRSR" id="PIRSR001480-1"/>
    </source>
</evidence>
<dbReference type="InterPro" id="IPR018050">
    <property type="entry name" value="Pmannose_isomerase-type1_CS"/>
</dbReference>
<evidence type="ECO:0000259" key="10">
    <source>
        <dbReference type="Pfam" id="PF20511"/>
    </source>
</evidence>
<protein>
    <recommendedName>
        <fullName evidence="4">mannose-6-phosphate isomerase</fullName>
        <ecNumber evidence="4">5.3.1.8</ecNumber>
    </recommendedName>
</protein>
<feature type="domain" description="Phosphomannose isomerase type I catalytic" evidence="10">
    <location>
        <begin position="28"/>
        <end position="174"/>
    </location>
</feature>
<dbReference type="OMA" id="DIGLFCG"/>
<dbReference type="EMBL" id="LFYR01000069">
    <property type="protein sequence ID" value="KMZ76202.1"/>
    <property type="molecule type" value="Genomic_DNA"/>
</dbReference>
<evidence type="ECO:0000256" key="3">
    <source>
        <dbReference type="ARBA" id="ARBA00010772"/>
    </source>
</evidence>
<sequence>MGEEVRLKEEVAVEESINTGVFLRPKWLQCSVQNYDWGRKGGVSTVAKMFRMNSKLGVEDVDVTGPYAEFWMGTHESGPSFLIGLERDGLPVTLKDWIGDNPNVVGSKVVQNWGCDLPFLFKILSISKALSIQAHPDKELAAILHAAHPGVYKDGNHKPEMAIAITQFNALCGFISLKELKDVFRSVPEIAELVGREDTDMILSIGENDEVDSDKMKSSLRSIFTRFMAAKNEIISELIFRMKNRLCSEDKLRILTDKERLALELEEQYPDDVGVISSFFFNYVKLNPGEALYLGPNEPHAYLSGECIECMATSDNVVRAGLTPKFRDVSTLCSMLTYKQGFPEILKGDRLNEYTLRYTPPFDEFEVDYCFLPSSESVNFQPVLGPSLFVVLNGDGDVQFGFSKQKDAIFEGDVFFVPENIGVTLFAGNTSELKVYRAGINERFF</sequence>
<feature type="binding site" evidence="9">
    <location>
        <position position="133"/>
    </location>
    <ligand>
        <name>Zn(2+)</name>
        <dbReference type="ChEBI" id="CHEBI:29105"/>
    </ligand>
</feature>
<dbReference type="Pfam" id="PF20512">
    <property type="entry name" value="PMI_typeI_hel"/>
    <property type="match status" value="1"/>
</dbReference>
<dbReference type="Proteomes" id="UP000036987">
    <property type="component" value="Unassembled WGS sequence"/>
</dbReference>
<evidence type="ECO:0000313" key="12">
    <source>
        <dbReference type="EMBL" id="KMZ76202.1"/>
    </source>
</evidence>
<evidence type="ECO:0000256" key="4">
    <source>
        <dbReference type="ARBA" id="ARBA00011956"/>
    </source>
</evidence>
<name>A0A0K9Q632_ZOSMR</name>
<accession>A0A0K9Q632</accession>
<organism evidence="12 13">
    <name type="scientific">Zostera marina</name>
    <name type="common">Eelgrass</name>
    <dbReference type="NCBI Taxonomy" id="29655"/>
    <lineage>
        <taxon>Eukaryota</taxon>
        <taxon>Viridiplantae</taxon>
        <taxon>Streptophyta</taxon>
        <taxon>Embryophyta</taxon>
        <taxon>Tracheophyta</taxon>
        <taxon>Spermatophyta</taxon>
        <taxon>Magnoliopsida</taxon>
        <taxon>Liliopsida</taxon>
        <taxon>Zosteraceae</taxon>
        <taxon>Zostera</taxon>
    </lineage>
</organism>
<dbReference type="STRING" id="29655.A0A0K9Q632"/>
<dbReference type="SUPFAM" id="SSF51182">
    <property type="entry name" value="RmlC-like cupins"/>
    <property type="match status" value="1"/>
</dbReference>
<evidence type="ECO:0000256" key="5">
    <source>
        <dbReference type="ARBA" id="ARBA00022723"/>
    </source>
</evidence>
<evidence type="ECO:0000259" key="11">
    <source>
        <dbReference type="Pfam" id="PF20512"/>
    </source>
</evidence>
<feature type="binding site" evidence="9">
    <location>
        <position position="300"/>
    </location>
    <ligand>
        <name>Zn(2+)</name>
        <dbReference type="ChEBI" id="CHEBI:29105"/>
    </ligand>
</feature>
<evidence type="ECO:0000256" key="2">
    <source>
        <dbReference type="ARBA" id="ARBA00004666"/>
    </source>
</evidence>
<comment type="caution">
    <text evidence="12">The sequence shown here is derived from an EMBL/GenBank/DDBJ whole genome shotgun (WGS) entry which is preliminary data.</text>
</comment>
<comment type="similarity">
    <text evidence="3">Belongs to the mannose-6-phosphate isomerase type 1 family.</text>
</comment>
<dbReference type="NCBIfam" id="TIGR00218">
    <property type="entry name" value="manA"/>
    <property type="match status" value="1"/>
</dbReference>
<dbReference type="GO" id="GO:0009298">
    <property type="term" value="P:GDP-mannose biosynthetic process"/>
    <property type="evidence" value="ECO:0000318"/>
    <property type="project" value="GO_Central"/>
</dbReference>
<evidence type="ECO:0000256" key="9">
    <source>
        <dbReference type="PIRSR" id="PIRSR001480-2"/>
    </source>
</evidence>
<comment type="catalytic activity">
    <reaction evidence="1">
        <text>D-mannose 6-phosphate = D-fructose 6-phosphate</text>
        <dbReference type="Rhea" id="RHEA:12356"/>
        <dbReference type="ChEBI" id="CHEBI:58735"/>
        <dbReference type="ChEBI" id="CHEBI:61527"/>
        <dbReference type="EC" id="5.3.1.8"/>
    </reaction>
</comment>
<keyword evidence="7 12" id="KW-0413">Isomerase</keyword>
<comment type="cofactor">
    <cofactor evidence="9">
        <name>Zn(2+)</name>
        <dbReference type="ChEBI" id="CHEBI:29105"/>
    </cofactor>
    <text evidence="9">Binds 1 zinc ion per subunit.</text>
</comment>
<dbReference type="CDD" id="cd07011">
    <property type="entry name" value="cupin_PMI_type_I_N"/>
    <property type="match status" value="1"/>
</dbReference>
<dbReference type="GO" id="GO:0004476">
    <property type="term" value="F:mannose-6-phosphate isomerase activity"/>
    <property type="evidence" value="ECO:0000318"/>
    <property type="project" value="GO_Central"/>
</dbReference>